<feature type="region of interest" description="Disordered" evidence="1">
    <location>
        <begin position="358"/>
        <end position="459"/>
    </location>
</feature>
<evidence type="ECO:0000313" key="3">
    <source>
        <dbReference type="Proteomes" id="UP001558652"/>
    </source>
</evidence>
<comment type="caution">
    <text evidence="2">The sequence shown here is derived from an EMBL/GenBank/DDBJ whole genome shotgun (WGS) entry which is preliminary data.</text>
</comment>
<dbReference type="AlphaFoldDB" id="A0ABD0ZCP5"/>
<keyword evidence="3" id="KW-1185">Reference proteome</keyword>
<reference evidence="2 3" key="1">
    <citation type="submission" date="2024-07" db="EMBL/GenBank/DDBJ databases">
        <title>Chromosome-level genome assembly of the water stick insect Ranatra chinensis (Heteroptera: Nepidae).</title>
        <authorList>
            <person name="Liu X."/>
        </authorList>
    </citation>
    <scope>NUCLEOTIDE SEQUENCE [LARGE SCALE GENOMIC DNA]</scope>
    <source>
        <strain evidence="2">Cailab_2021Rc</strain>
        <tissue evidence="2">Muscle</tissue>
    </source>
</reference>
<organism evidence="2 3">
    <name type="scientific">Ranatra chinensis</name>
    <dbReference type="NCBI Taxonomy" id="642074"/>
    <lineage>
        <taxon>Eukaryota</taxon>
        <taxon>Metazoa</taxon>
        <taxon>Ecdysozoa</taxon>
        <taxon>Arthropoda</taxon>
        <taxon>Hexapoda</taxon>
        <taxon>Insecta</taxon>
        <taxon>Pterygota</taxon>
        <taxon>Neoptera</taxon>
        <taxon>Paraneoptera</taxon>
        <taxon>Hemiptera</taxon>
        <taxon>Heteroptera</taxon>
        <taxon>Panheteroptera</taxon>
        <taxon>Nepomorpha</taxon>
        <taxon>Nepidae</taxon>
        <taxon>Ranatrinae</taxon>
        <taxon>Ranatra</taxon>
    </lineage>
</organism>
<accession>A0ABD0ZCP5</accession>
<protein>
    <submittedName>
        <fullName evidence="2">Uncharacterized protein</fullName>
    </submittedName>
</protein>
<gene>
    <name evidence="2" type="ORF">AAG570_008656</name>
</gene>
<feature type="compositionally biased region" description="Polar residues" evidence="1">
    <location>
        <begin position="358"/>
        <end position="384"/>
    </location>
</feature>
<name>A0ABD0ZCP5_9HEMI</name>
<feature type="compositionally biased region" description="Polar residues" evidence="1">
    <location>
        <begin position="84"/>
        <end position="192"/>
    </location>
</feature>
<feature type="compositionally biased region" description="Basic and acidic residues" evidence="1">
    <location>
        <begin position="434"/>
        <end position="459"/>
    </location>
</feature>
<feature type="region of interest" description="Disordered" evidence="1">
    <location>
        <begin position="1"/>
        <end position="195"/>
    </location>
</feature>
<evidence type="ECO:0000256" key="1">
    <source>
        <dbReference type="SAM" id="MobiDB-lite"/>
    </source>
</evidence>
<dbReference type="EMBL" id="JBFDAA010000003">
    <property type="protein sequence ID" value="KAL1138593.1"/>
    <property type="molecule type" value="Genomic_DNA"/>
</dbReference>
<sequence length="459" mass="47307">MFHENKTQETTENVCLASGRAAETKRDVDSGSGSYQDDSEDSAVGGTSVAAEAEGGATSYSSYTQTGGGSGGYQNAEGTPAAPSYSSTSGHSTFPSYSPTSGQSSFPSYSPTSGHSSFPSYSPTSGHSSFPSYSPTSGHSSFPSYSPTSGQSSFPSYSPTSGHTVFPTQSYGSQGGFTPSSSFQPSPISTPLFTPGHGTFSNQFPSIHSSTNFVNSASFPQGSPSFGGQINPHFGSAFPTHAASAFRNPSLFGSNSIPHSFNGQAASFPGRHFGTPSFPNFAPSFSGHSFPQFRGQIGSSFGGHLAANAFPGQNFHTASYAPAFQNSAPILPSNFASHGAGGFFSGAQATYPGTGNSATYSDTGSRTSSYGDYTSGDITSNGATSEADHNDAGPVNNDHGSSRVASDSNDGVEGATGHKATSYQSFVLHSYHSPKREGKVETARHRSDDKNDAKASDHF</sequence>
<dbReference type="Proteomes" id="UP001558652">
    <property type="component" value="Unassembled WGS sequence"/>
</dbReference>
<evidence type="ECO:0000313" key="2">
    <source>
        <dbReference type="EMBL" id="KAL1138593.1"/>
    </source>
</evidence>
<proteinExistence type="predicted"/>
<feature type="compositionally biased region" description="Low complexity" evidence="1">
    <location>
        <begin position="55"/>
        <end position="65"/>
    </location>
</feature>